<dbReference type="EMBL" id="RXPE01000004">
    <property type="protein sequence ID" value="RTR29478.1"/>
    <property type="molecule type" value="Genomic_DNA"/>
</dbReference>
<dbReference type="GO" id="GO:0052621">
    <property type="term" value="F:diguanylate cyclase activity"/>
    <property type="evidence" value="ECO:0007669"/>
    <property type="project" value="TreeGrafter"/>
</dbReference>
<dbReference type="RefSeq" id="WP_126351389.1">
    <property type="nucleotide sequence ID" value="NZ_CP086380.1"/>
</dbReference>
<dbReference type="CDD" id="cd01949">
    <property type="entry name" value="GGDEF"/>
    <property type="match status" value="1"/>
</dbReference>
<dbReference type="PANTHER" id="PTHR45138">
    <property type="entry name" value="REGULATORY COMPONENTS OF SENSORY TRANSDUCTION SYSTEM"/>
    <property type="match status" value="1"/>
</dbReference>
<dbReference type="PROSITE" id="PS50887">
    <property type="entry name" value="GGDEF"/>
    <property type="match status" value="1"/>
</dbReference>
<dbReference type="Gene3D" id="3.30.70.270">
    <property type="match status" value="1"/>
</dbReference>
<gene>
    <name evidence="2" type="ORF">EJ104_03585</name>
</gene>
<organism evidence="2 3">
    <name type="scientific">Deinococcus radiophilus</name>
    <dbReference type="NCBI Taxonomy" id="32062"/>
    <lineage>
        <taxon>Bacteria</taxon>
        <taxon>Thermotogati</taxon>
        <taxon>Deinococcota</taxon>
        <taxon>Deinococci</taxon>
        <taxon>Deinococcales</taxon>
        <taxon>Deinococcaceae</taxon>
        <taxon>Deinococcus</taxon>
    </lineage>
</organism>
<dbReference type="Pfam" id="PF00990">
    <property type="entry name" value="GGDEF"/>
    <property type="match status" value="1"/>
</dbReference>
<keyword evidence="3" id="KW-1185">Reference proteome</keyword>
<dbReference type="GO" id="GO:1902201">
    <property type="term" value="P:negative regulation of bacterial-type flagellum-dependent cell motility"/>
    <property type="evidence" value="ECO:0007669"/>
    <property type="project" value="TreeGrafter"/>
</dbReference>
<evidence type="ECO:0000259" key="1">
    <source>
        <dbReference type="PROSITE" id="PS50887"/>
    </source>
</evidence>
<dbReference type="InterPro" id="IPR029787">
    <property type="entry name" value="Nucleotide_cyclase"/>
</dbReference>
<dbReference type="InterPro" id="IPR043128">
    <property type="entry name" value="Rev_trsase/Diguanyl_cyclase"/>
</dbReference>
<name>A0A3S0L8K1_9DEIO</name>
<sequence length="138" mass="14661">MIDIDHFKAYNDHYGHPAGDVCLREVAQALQGALRRSGDMLTRYGGEEFALLLPDTGLAGTQMVAERLRRAVLDLSLPHQAHPLGQVTISLGAASLHGVTGSELVQAADGALYAAKRAGRNRVALHDEAGTPQVLVAQ</sequence>
<dbReference type="AlphaFoldDB" id="A0A3S0L8K1"/>
<dbReference type="GO" id="GO:0043709">
    <property type="term" value="P:cell adhesion involved in single-species biofilm formation"/>
    <property type="evidence" value="ECO:0007669"/>
    <property type="project" value="TreeGrafter"/>
</dbReference>
<dbReference type="InterPro" id="IPR050469">
    <property type="entry name" value="Diguanylate_Cyclase"/>
</dbReference>
<dbReference type="PANTHER" id="PTHR45138:SF9">
    <property type="entry name" value="DIGUANYLATE CYCLASE DGCM-RELATED"/>
    <property type="match status" value="1"/>
</dbReference>
<dbReference type="SMART" id="SM00267">
    <property type="entry name" value="GGDEF"/>
    <property type="match status" value="1"/>
</dbReference>
<dbReference type="FunFam" id="3.30.70.270:FF:000001">
    <property type="entry name" value="Diguanylate cyclase domain protein"/>
    <property type="match status" value="1"/>
</dbReference>
<accession>A0A3S0L8K1</accession>
<feature type="domain" description="GGDEF" evidence="1">
    <location>
        <begin position="1"/>
        <end position="128"/>
    </location>
</feature>
<evidence type="ECO:0000313" key="3">
    <source>
        <dbReference type="Proteomes" id="UP000277766"/>
    </source>
</evidence>
<dbReference type="NCBIfam" id="TIGR00254">
    <property type="entry name" value="GGDEF"/>
    <property type="match status" value="1"/>
</dbReference>
<protein>
    <submittedName>
        <fullName evidence="2">GGDEF domain-containing protein</fullName>
    </submittedName>
</protein>
<reference evidence="2 3" key="1">
    <citation type="submission" date="2018-12" db="EMBL/GenBank/DDBJ databases">
        <title>Deinococcus radiophilus ATCC 27603 genome sequencing and assembly.</title>
        <authorList>
            <person name="Maclea K.S."/>
            <person name="Maynard C.R."/>
        </authorList>
    </citation>
    <scope>NUCLEOTIDE SEQUENCE [LARGE SCALE GENOMIC DNA]</scope>
    <source>
        <strain evidence="2 3">ATCC 27603</strain>
    </source>
</reference>
<dbReference type="Proteomes" id="UP000277766">
    <property type="component" value="Unassembled WGS sequence"/>
</dbReference>
<evidence type="ECO:0000313" key="2">
    <source>
        <dbReference type="EMBL" id="RTR29478.1"/>
    </source>
</evidence>
<proteinExistence type="predicted"/>
<comment type="caution">
    <text evidence="2">The sequence shown here is derived from an EMBL/GenBank/DDBJ whole genome shotgun (WGS) entry which is preliminary data.</text>
</comment>
<dbReference type="InterPro" id="IPR000160">
    <property type="entry name" value="GGDEF_dom"/>
</dbReference>
<dbReference type="SUPFAM" id="SSF55073">
    <property type="entry name" value="Nucleotide cyclase"/>
    <property type="match status" value="1"/>
</dbReference>
<dbReference type="GO" id="GO:0005886">
    <property type="term" value="C:plasma membrane"/>
    <property type="evidence" value="ECO:0007669"/>
    <property type="project" value="TreeGrafter"/>
</dbReference>
<dbReference type="OrthoDB" id="9783388at2"/>